<dbReference type="AlphaFoldDB" id="A0A6L5YBU0"/>
<evidence type="ECO:0000256" key="2">
    <source>
        <dbReference type="ARBA" id="ARBA00022801"/>
    </source>
</evidence>
<keyword evidence="3" id="KW-0067">ATP-binding</keyword>
<dbReference type="InterPro" id="IPR014015">
    <property type="entry name" value="Helicase_SF3_DNA-vir"/>
</dbReference>
<sequence length="706" mass="80812">MYHDSDFSADERNRLCNRCPKFKELCEQQKQGELDKKLAKLVIMMLVSAGRYPLAIEFAKKAHDKKLAPKYYRYYQGLIFNKESALVDGFDCTDFGCTAEEIKKCFSRQELERLYPNEDFSFRKDKETDEPLNSPLEMLRFFRSELPEIGIFTRWNKANNVWCPDTGNFNPNLYLDYVMSSLPIVLTEDNPPQLSVYCNGIWKQQDLHLREINQLLRIHYNRAAPHMWKGFPKELWQMLPQESPSCTTLKSGKKYVNVQNGLVYFMDGELYKRSHTDEVYTTRQVPVPIKEDCECPNFEYYLQSTFRNDEDLIKVVQEMCGYLLLDTCKAEKIFYLIGPGGNGKSVLLGVLEALLGHAQGTIGLSLEEINTNKFARFKLIGKFANLSNESEASGKDAVNLKVSRALASGNSVWVEDKGKPGFMAKLTAKQVYCMNEIMPVKNGTSQGNLRRALIIPFEQVFSSNPAEGELAKDVNLLDKLLGELPAILRWALEGAMRLIENNFEFSHSDKVEEYFKIYANAVDELQMKRFVEEKMIRTTGKPTSTTEIYNAHRLWCEQNGIELPDKVSGNKYWDALKSALKSLGEKKIEKVGCNGNRVHLKGWRLRTEDDIDIDIEIGEDTKEASTLDQIMAEMQKLSPERQQRYLDKLRTRNAEKAAKKAQSDEEVAEAESKPKKAQKAAKKAQSDEEVDEAESQSKSKKAKKVK</sequence>
<dbReference type="InterPro" id="IPR051620">
    <property type="entry name" value="ORF904-like_C"/>
</dbReference>
<dbReference type="GO" id="GO:0005524">
    <property type="term" value="F:ATP binding"/>
    <property type="evidence" value="ECO:0007669"/>
    <property type="project" value="UniProtKB-KW"/>
</dbReference>
<protein>
    <recommendedName>
        <fullName evidence="5">SF3 helicase domain-containing protein</fullName>
    </recommendedName>
</protein>
<keyword evidence="7" id="KW-1185">Reference proteome</keyword>
<feature type="compositionally biased region" description="Basic and acidic residues" evidence="4">
    <location>
        <begin position="652"/>
        <end position="663"/>
    </location>
</feature>
<dbReference type="RefSeq" id="WP_154528756.1">
    <property type="nucleotide sequence ID" value="NZ_VUNH01000006.1"/>
</dbReference>
<reference evidence="6 7" key="1">
    <citation type="submission" date="2019-08" db="EMBL/GenBank/DDBJ databases">
        <title>In-depth cultivation of the pig gut microbiome towards novel bacterial diversity and tailored functional studies.</title>
        <authorList>
            <person name="Wylensek D."/>
            <person name="Hitch T.C.A."/>
            <person name="Clavel T."/>
        </authorList>
    </citation>
    <scope>NUCLEOTIDE SEQUENCE [LARGE SCALE GENOMIC DNA]</scope>
    <source>
        <strain evidence="6 7">SM-530-WT-4B</strain>
    </source>
</reference>
<dbReference type="PANTHER" id="PTHR35372">
    <property type="entry name" value="ATP BINDING PROTEIN-RELATED"/>
    <property type="match status" value="1"/>
</dbReference>
<dbReference type="NCBIfam" id="TIGR01613">
    <property type="entry name" value="primase_Cterm"/>
    <property type="match status" value="1"/>
</dbReference>
<keyword evidence="1" id="KW-0547">Nucleotide-binding</keyword>
<feature type="domain" description="SF3 helicase" evidence="5">
    <location>
        <begin position="311"/>
        <end position="470"/>
    </location>
</feature>
<keyword evidence="2" id="KW-0378">Hydrolase</keyword>
<evidence type="ECO:0000256" key="3">
    <source>
        <dbReference type="ARBA" id="ARBA00022840"/>
    </source>
</evidence>
<dbReference type="PANTHER" id="PTHR35372:SF2">
    <property type="entry name" value="SF3 HELICASE DOMAIN-CONTAINING PROTEIN"/>
    <property type="match status" value="1"/>
</dbReference>
<proteinExistence type="predicted"/>
<dbReference type="Gene3D" id="3.40.50.300">
    <property type="entry name" value="P-loop containing nucleotide triphosphate hydrolases"/>
    <property type="match status" value="1"/>
</dbReference>
<evidence type="ECO:0000313" key="7">
    <source>
        <dbReference type="Proteomes" id="UP000473699"/>
    </source>
</evidence>
<dbReference type="GO" id="GO:0016787">
    <property type="term" value="F:hydrolase activity"/>
    <property type="evidence" value="ECO:0007669"/>
    <property type="project" value="UniProtKB-KW"/>
</dbReference>
<accession>A0A6L5YBU0</accession>
<dbReference type="EMBL" id="VUNH01000006">
    <property type="protein sequence ID" value="MST55659.1"/>
    <property type="molecule type" value="Genomic_DNA"/>
</dbReference>
<dbReference type="SUPFAM" id="SSF52540">
    <property type="entry name" value="P-loop containing nucleoside triphosphate hydrolases"/>
    <property type="match status" value="1"/>
</dbReference>
<dbReference type="InterPro" id="IPR045455">
    <property type="entry name" value="NrS-1_pol-like_helicase"/>
</dbReference>
<evidence type="ECO:0000256" key="4">
    <source>
        <dbReference type="SAM" id="MobiDB-lite"/>
    </source>
</evidence>
<feature type="region of interest" description="Disordered" evidence="4">
    <location>
        <begin position="652"/>
        <end position="706"/>
    </location>
</feature>
<name>A0A6L5YBU0_9BACT</name>
<dbReference type="Pfam" id="PF19263">
    <property type="entry name" value="DUF5906"/>
    <property type="match status" value="1"/>
</dbReference>
<dbReference type="Proteomes" id="UP000473699">
    <property type="component" value="Unassembled WGS sequence"/>
</dbReference>
<organism evidence="6 7">
    <name type="scientific">Pyramidobacter porci</name>
    <dbReference type="NCBI Taxonomy" id="2605789"/>
    <lineage>
        <taxon>Bacteria</taxon>
        <taxon>Thermotogati</taxon>
        <taxon>Synergistota</taxon>
        <taxon>Synergistia</taxon>
        <taxon>Synergistales</taxon>
        <taxon>Dethiosulfovibrionaceae</taxon>
        <taxon>Pyramidobacter</taxon>
    </lineage>
</organism>
<dbReference type="InterPro" id="IPR027417">
    <property type="entry name" value="P-loop_NTPase"/>
</dbReference>
<comment type="caution">
    <text evidence="6">The sequence shown here is derived from an EMBL/GenBank/DDBJ whole genome shotgun (WGS) entry which is preliminary data.</text>
</comment>
<dbReference type="InterPro" id="IPR006500">
    <property type="entry name" value="Helicase_put_C_phage/plasmid"/>
</dbReference>
<dbReference type="PROSITE" id="PS51206">
    <property type="entry name" value="SF3_HELICASE_1"/>
    <property type="match status" value="1"/>
</dbReference>
<evidence type="ECO:0000256" key="1">
    <source>
        <dbReference type="ARBA" id="ARBA00022741"/>
    </source>
</evidence>
<evidence type="ECO:0000313" key="6">
    <source>
        <dbReference type="EMBL" id="MST55659.1"/>
    </source>
</evidence>
<gene>
    <name evidence="6" type="ORF">FYJ74_06380</name>
</gene>
<evidence type="ECO:0000259" key="5">
    <source>
        <dbReference type="PROSITE" id="PS51206"/>
    </source>
</evidence>